<feature type="region of interest" description="Disordered" evidence="1">
    <location>
        <begin position="224"/>
        <end position="287"/>
    </location>
</feature>
<evidence type="ECO:0000313" key="2">
    <source>
        <dbReference type="EMBL" id="MPQ83424.1"/>
    </source>
</evidence>
<evidence type="ECO:0000256" key="1">
    <source>
        <dbReference type="SAM" id="MobiDB-lite"/>
    </source>
</evidence>
<feature type="compositionally biased region" description="Polar residues" evidence="1">
    <location>
        <begin position="165"/>
        <end position="184"/>
    </location>
</feature>
<dbReference type="EMBL" id="VUBA01000032">
    <property type="protein sequence ID" value="MPQ83424.1"/>
    <property type="molecule type" value="Genomic_DNA"/>
</dbReference>
<organism evidence="2 3">
    <name type="scientific">Pseudomonas kitaguniensis</name>
    <dbReference type="NCBI Taxonomy" id="2607908"/>
    <lineage>
        <taxon>Bacteria</taxon>
        <taxon>Pseudomonadati</taxon>
        <taxon>Pseudomonadota</taxon>
        <taxon>Gammaproteobacteria</taxon>
        <taxon>Pseudomonadales</taxon>
        <taxon>Pseudomonadaceae</taxon>
        <taxon>Pseudomonas</taxon>
    </lineage>
</organism>
<dbReference type="Proteomes" id="UP000325438">
    <property type="component" value="Unassembled WGS sequence"/>
</dbReference>
<feature type="compositionally biased region" description="Polar residues" evidence="1">
    <location>
        <begin position="56"/>
        <end position="73"/>
    </location>
</feature>
<feature type="compositionally biased region" description="Polar residues" evidence="1">
    <location>
        <begin position="1"/>
        <end position="10"/>
    </location>
</feature>
<proteinExistence type="predicted"/>
<reference evidence="2 3" key="1">
    <citation type="submission" date="2019-09" db="EMBL/GenBank/DDBJ databases">
        <title>The draft genomes of Allium pathogen Pseudomonas sp.</title>
        <authorList>
            <person name="Fujikawa T."/>
            <person name="Sawada H."/>
        </authorList>
    </citation>
    <scope>NUCLEOTIDE SEQUENCE [LARGE SCALE GENOMIC DNA]</scope>
    <source>
        <strain evidence="2 3">MAFF 730085</strain>
    </source>
</reference>
<feature type="compositionally biased region" description="Basic and acidic residues" evidence="1">
    <location>
        <begin position="116"/>
        <end position="127"/>
    </location>
</feature>
<protein>
    <submittedName>
        <fullName evidence="2">Uncharacterized protein</fullName>
    </submittedName>
</protein>
<evidence type="ECO:0000313" key="3">
    <source>
        <dbReference type="Proteomes" id="UP000325438"/>
    </source>
</evidence>
<feature type="compositionally biased region" description="Polar residues" evidence="1">
    <location>
        <begin position="225"/>
        <end position="239"/>
    </location>
</feature>
<sequence length="315" mass="33889">MTNVSTQQYAPQYGYEMPPTPPPVRSGDTPGAHANTPDSSADTTPPRPPMGPEQRGQFSSHSKMVNHPQSQGADATGQMAELTTKNKELHAKYDALLSKFDPMLRQLNQKIIDLTEHIDASEKKPKDAPVAPGPQPENRRGDDQAVAPAETSRQQTAPGTPPAPDTSNTPVTEPGQSGSLEALTRVTSEFSSKLDELLTKFNSIVETLTNAMNSLVQRVNAMNIPDSQTPPEQADSPQATAADDVYPQTPIAPQNQPPAQADEPSAPASGTAEQLSQENAKLEAQLTKMDGLFQDTISKLQQQVDNLTRQLQQQG</sequence>
<dbReference type="RefSeq" id="WP_152748840.1">
    <property type="nucleotide sequence ID" value="NZ_VUBA01000032.1"/>
</dbReference>
<feature type="compositionally biased region" description="Low complexity" evidence="1">
    <location>
        <begin position="247"/>
        <end position="264"/>
    </location>
</feature>
<accession>A0A5N7JPT7</accession>
<gene>
    <name evidence="2" type="ORF">F0170_05150</name>
</gene>
<feature type="region of interest" description="Disordered" evidence="1">
    <location>
        <begin position="1"/>
        <end position="83"/>
    </location>
</feature>
<dbReference type="AlphaFoldDB" id="A0A5N7JPT7"/>
<comment type="caution">
    <text evidence="2">The sequence shown here is derived from an EMBL/GenBank/DDBJ whole genome shotgun (WGS) entry which is preliminary data.</text>
</comment>
<name>A0A5N7JPT7_9PSED</name>
<feature type="region of interest" description="Disordered" evidence="1">
    <location>
        <begin position="116"/>
        <end position="184"/>
    </location>
</feature>